<dbReference type="STRING" id="39966.A0A369K122"/>
<dbReference type="Pfam" id="PF21666">
    <property type="entry name" value="DUF4246_N"/>
    <property type="match status" value="1"/>
</dbReference>
<dbReference type="AlphaFoldDB" id="A0A369K122"/>
<dbReference type="InParanoid" id="A0A369K122"/>
<dbReference type="InterPro" id="IPR025340">
    <property type="entry name" value="DUF4246"/>
</dbReference>
<dbReference type="PANTHER" id="PTHR33119:SF1">
    <property type="entry name" value="FE2OG DIOXYGENASE DOMAIN-CONTAINING PROTEIN"/>
    <property type="match status" value="1"/>
</dbReference>
<evidence type="ECO:0000259" key="1">
    <source>
        <dbReference type="Pfam" id="PF14033"/>
    </source>
</evidence>
<feature type="domain" description="DUF4246" evidence="1">
    <location>
        <begin position="276"/>
        <end position="323"/>
    </location>
</feature>
<dbReference type="InterPro" id="IPR049207">
    <property type="entry name" value="DUF4246_N"/>
</dbReference>
<dbReference type="Proteomes" id="UP000076154">
    <property type="component" value="Unassembled WGS sequence"/>
</dbReference>
<dbReference type="PANTHER" id="PTHR33119">
    <property type="entry name" value="IFI3P"/>
    <property type="match status" value="1"/>
</dbReference>
<comment type="caution">
    <text evidence="3">The sequence shown here is derived from an EMBL/GenBank/DDBJ whole genome shotgun (WGS) entry which is preliminary data.</text>
</comment>
<dbReference type="Pfam" id="PF14033">
    <property type="entry name" value="DUF4246"/>
    <property type="match status" value="2"/>
</dbReference>
<evidence type="ECO:0000259" key="2">
    <source>
        <dbReference type="Pfam" id="PF21666"/>
    </source>
</evidence>
<feature type="domain" description="DUF4246" evidence="2">
    <location>
        <begin position="8"/>
        <end position="103"/>
    </location>
</feature>
<sequence>MTLARFQLPGFGLPLNFVLHAESADAPATGEGRDLFKNALNTNDIAPGAVHVASSSHFDSVKRLPLVTLREITMLHLMNKLTDKPDWNKKVFDDVIASKWKSEALATEALDITQSMVDWCIDEVRYKAKLFEETGAVSVYNGDVVKSDTVIPSSLKEALRKAVAPLEQVPARQQDWHPGSDEKVLDLVIVKLASIHLTPEKPEYGGGTWHVDGQLNEHICATATYYYDTENITSSRLAFRQQCKFDANAEIRFLEGSESRTEAVPGRDAYDACVQDHRVQPFKLADPTKPGHHKILTLFLVDPGIRIISTANVPCQQKEWWSDDIRSGSVNCGDAISALPVELQEQVFGDVEDFPIGLKEAKELREMLMEERKKYVVEHDKAFHQYPLHPFLFYEQQLYEQH</sequence>
<organism evidence="3 4">
    <name type="scientific">Hypsizygus marmoreus</name>
    <name type="common">White beech mushroom</name>
    <name type="synonym">Agaricus marmoreus</name>
    <dbReference type="NCBI Taxonomy" id="39966"/>
    <lineage>
        <taxon>Eukaryota</taxon>
        <taxon>Fungi</taxon>
        <taxon>Dikarya</taxon>
        <taxon>Basidiomycota</taxon>
        <taxon>Agaricomycotina</taxon>
        <taxon>Agaricomycetes</taxon>
        <taxon>Agaricomycetidae</taxon>
        <taxon>Agaricales</taxon>
        <taxon>Tricholomatineae</taxon>
        <taxon>Lyophyllaceae</taxon>
        <taxon>Hypsizygus</taxon>
    </lineage>
</organism>
<reference evidence="3" key="1">
    <citation type="submission" date="2018-04" db="EMBL/GenBank/DDBJ databases">
        <title>Whole genome sequencing of Hypsizygus marmoreus.</title>
        <authorList>
            <person name="Choi I.-G."/>
            <person name="Min B."/>
            <person name="Kim J.-G."/>
            <person name="Kim S."/>
            <person name="Oh Y.-L."/>
            <person name="Kong W.-S."/>
            <person name="Park H."/>
            <person name="Jeong J."/>
            <person name="Song E.-S."/>
        </authorList>
    </citation>
    <scope>NUCLEOTIDE SEQUENCE [LARGE SCALE GENOMIC DNA]</scope>
    <source>
        <strain evidence="3">51987-8</strain>
    </source>
</reference>
<accession>A0A369K122</accession>
<evidence type="ECO:0000313" key="4">
    <source>
        <dbReference type="Proteomes" id="UP000076154"/>
    </source>
</evidence>
<gene>
    <name evidence="3" type="ORF">Hypma_006638</name>
</gene>
<protein>
    <submittedName>
        <fullName evidence="3">Uncharacterized protein</fullName>
    </submittedName>
</protein>
<name>A0A369K122_HYPMA</name>
<proteinExistence type="predicted"/>
<dbReference type="InterPro" id="IPR049192">
    <property type="entry name" value="DUF4246_C"/>
</dbReference>
<keyword evidence="4" id="KW-1185">Reference proteome</keyword>
<dbReference type="EMBL" id="LUEZ02000040">
    <property type="protein sequence ID" value="RDB26315.1"/>
    <property type="molecule type" value="Genomic_DNA"/>
</dbReference>
<feature type="domain" description="DUF4246" evidence="1">
    <location>
        <begin position="188"/>
        <end position="269"/>
    </location>
</feature>
<dbReference type="OrthoDB" id="415532at2759"/>
<evidence type="ECO:0000313" key="3">
    <source>
        <dbReference type="EMBL" id="RDB26315.1"/>
    </source>
</evidence>